<keyword evidence="1" id="KW-1185">Reference proteome</keyword>
<sequence>MFHEVSLTLSKDGVVSLVDDSDAVKKSEVVSRTRIQNEKRLCSLDNLHYIYTRFCIISADRQPLNINSPLTTTELCFAVRQAIDSTIKDLFDDNNNNNNENNNSYQSSIRSWSIILAVPFNNVEKITAALSFMTNDLAGEEFINTLLGGESINLKCYNNSLKFYADVISVSNSLFNLSCIPVFHNLK</sequence>
<evidence type="ECO:0000313" key="1">
    <source>
        <dbReference type="Proteomes" id="UP000050795"/>
    </source>
</evidence>
<dbReference type="Proteomes" id="UP000050795">
    <property type="component" value="Unassembled WGS sequence"/>
</dbReference>
<reference evidence="1" key="1">
    <citation type="submission" date="2022-06" db="EMBL/GenBank/DDBJ databases">
        <authorList>
            <person name="Berger JAMES D."/>
            <person name="Berger JAMES D."/>
        </authorList>
    </citation>
    <scope>NUCLEOTIDE SEQUENCE [LARGE SCALE GENOMIC DNA]</scope>
</reference>
<proteinExistence type="predicted"/>
<name>A0AA85JJY7_TRIRE</name>
<reference evidence="2" key="2">
    <citation type="submission" date="2023-11" db="UniProtKB">
        <authorList>
            <consortium name="WormBaseParasite"/>
        </authorList>
    </citation>
    <scope>IDENTIFICATION</scope>
</reference>
<organism evidence="1 2">
    <name type="scientific">Trichobilharzia regenti</name>
    <name type="common">Nasal bird schistosome</name>
    <dbReference type="NCBI Taxonomy" id="157069"/>
    <lineage>
        <taxon>Eukaryota</taxon>
        <taxon>Metazoa</taxon>
        <taxon>Spiralia</taxon>
        <taxon>Lophotrochozoa</taxon>
        <taxon>Platyhelminthes</taxon>
        <taxon>Trematoda</taxon>
        <taxon>Digenea</taxon>
        <taxon>Strigeidida</taxon>
        <taxon>Schistosomatoidea</taxon>
        <taxon>Schistosomatidae</taxon>
        <taxon>Trichobilharzia</taxon>
    </lineage>
</organism>
<dbReference type="AlphaFoldDB" id="A0AA85JJY7"/>
<dbReference type="WBParaSite" id="TREG1_41000.1">
    <property type="protein sequence ID" value="TREG1_41000.1"/>
    <property type="gene ID" value="TREG1_41000"/>
</dbReference>
<accession>A0AA85JJY7</accession>
<evidence type="ECO:0000313" key="2">
    <source>
        <dbReference type="WBParaSite" id="TREG1_41000.1"/>
    </source>
</evidence>
<protein>
    <submittedName>
        <fullName evidence="2">Uncharacterized protein</fullName>
    </submittedName>
</protein>